<dbReference type="SUPFAM" id="SSF51703">
    <property type="entry name" value="Cobalamin (vitamin B12)-dependent enzymes"/>
    <property type="match status" value="1"/>
</dbReference>
<comment type="caution">
    <text evidence="2">The sequence shown here is derived from an EMBL/GenBank/DDBJ whole genome shotgun (WGS) entry which is preliminary data.</text>
</comment>
<evidence type="ECO:0000313" key="2">
    <source>
        <dbReference type="EMBL" id="TDQ24071.1"/>
    </source>
</evidence>
<dbReference type="CDD" id="cd03677">
    <property type="entry name" value="MM_CoA_mutase_beta"/>
    <property type="match status" value="1"/>
</dbReference>
<accession>A0A4R6TE08</accession>
<dbReference type="GO" id="GO:0031419">
    <property type="term" value="F:cobalamin binding"/>
    <property type="evidence" value="ECO:0007669"/>
    <property type="project" value="InterPro"/>
</dbReference>
<dbReference type="EMBL" id="SNYH01000005">
    <property type="protein sequence ID" value="TDQ24071.1"/>
    <property type="molecule type" value="Genomic_DNA"/>
</dbReference>
<dbReference type="Gene3D" id="3.20.20.240">
    <property type="entry name" value="Methylmalonyl-CoA mutase"/>
    <property type="match status" value="1"/>
</dbReference>
<evidence type="ECO:0000313" key="3">
    <source>
        <dbReference type="Proteomes" id="UP000295390"/>
    </source>
</evidence>
<dbReference type="PANTHER" id="PTHR48101:SF1">
    <property type="entry name" value="METHYLMALONYL-COA MUTASE, LARGE SUBUNIT"/>
    <property type="match status" value="1"/>
</dbReference>
<dbReference type="OrthoDB" id="9762378at2"/>
<dbReference type="AlphaFoldDB" id="A0A4R6TE08"/>
<protein>
    <submittedName>
        <fullName evidence="2">Heterodimeric methylmalonyl-CoA mutase small subunit</fullName>
    </submittedName>
</protein>
<dbReference type="GO" id="GO:0016866">
    <property type="term" value="F:intramolecular transferase activity"/>
    <property type="evidence" value="ECO:0007669"/>
    <property type="project" value="InterPro"/>
</dbReference>
<organism evidence="2 3">
    <name type="scientific">Tenacibaculum caenipelagi</name>
    <dbReference type="NCBI Taxonomy" id="1325435"/>
    <lineage>
        <taxon>Bacteria</taxon>
        <taxon>Pseudomonadati</taxon>
        <taxon>Bacteroidota</taxon>
        <taxon>Flavobacteriia</taxon>
        <taxon>Flavobacteriales</taxon>
        <taxon>Flavobacteriaceae</taxon>
        <taxon>Tenacibaculum</taxon>
    </lineage>
</organism>
<dbReference type="InterPro" id="IPR016176">
    <property type="entry name" value="Cbl-dep_enz_cat"/>
</dbReference>
<sequence length="448" mass="51236">MSDYLFNEFQGVSSAEWKQKIQVDLKGSDYNETLLWKTTESITVRPFYTKEDRTNIKVNTPKEGFAICQSIFIDDEKKANTFAIDSLQRGASSIQFLAKKEFDYKALLKGIDTKNTTIYFSLDFLSSEFVKSVSSFINSDKYYFNTDVIGHLASSGNWYSNLKNDHTQLEEIVNNSKNAISVNALIYQNAGATITQQLAYALAHVNEYLNHFGSSIANNIHFNFSVGSNYFFEIAKLRAFRILWSSLLKEYNTEATAHIFAEPSRRNKTIYDYNVNMLRTTSECMSAILGGVNTVANNSYDKIFHQPNEFGERISRNQLLILQQESELAEAQNIADGAYYIETITQQLAQKALEIFKQIEQGGGFLKQLKEGVIQRKIKESADKEQELFNSGKLVLLGTNKIKNENDKMKNDLEVSPFLEVRKEKTLIQPIIQKRLAEKLEQERLQDE</sequence>
<dbReference type="Pfam" id="PF01642">
    <property type="entry name" value="MM_CoA_mutase"/>
    <property type="match status" value="1"/>
</dbReference>
<proteinExistence type="predicted"/>
<dbReference type="PANTHER" id="PTHR48101">
    <property type="entry name" value="METHYLMALONYL-COA MUTASE, MITOCHONDRIAL-RELATED"/>
    <property type="match status" value="1"/>
</dbReference>
<feature type="domain" description="Methylmalonyl-CoA mutase alpha/beta chain catalytic" evidence="1">
    <location>
        <begin position="176"/>
        <end position="424"/>
    </location>
</feature>
<evidence type="ECO:0000259" key="1">
    <source>
        <dbReference type="Pfam" id="PF01642"/>
    </source>
</evidence>
<gene>
    <name evidence="2" type="ORF">DFQ07_2616</name>
</gene>
<name>A0A4R6TE08_9FLAO</name>
<dbReference type="InterPro" id="IPR006099">
    <property type="entry name" value="MeMalonylCoA_mutase_a/b_cat"/>
</dbReference>
<dbReference type="Proteomes" id="UP000295390">
    <property type="component" value="Unassembled WGS sequence"/>
</dbReference>
<reference evidence="2 3" key="1">
    <citation type="submission" date="2019-03" db="EMBL/GenBank/DDBJ databases">
        <title>Genomic Encyclopedia of Type Strains, Phase III (KMG-III): the genomes of soil and plant-associated and newly described type strains.</title>
        <authorList>
            <person name="Whitman W."/>
        </authorList>
    </citation>
    <scope>NUCLEOTIDE SEQUENCE [LARGE SCALE GENOMIC DNA]</scope>
    <source>
        <strain evidence="2 3">CECT 8283</strain>
    </source>
</reference>
<dbReference type="RefSeq" id="WP_133537420.1">
    <property type="nucleotide sequence ID" value="NZ_SNYH01000005.1"/>
</dbReference>
<keyword evidence="3" id="KW-1185">Reference proteome</keyword>